<dbReference type="EMBL" id="VSSQ01146463">
    <property type="protein sequence ID" value="MPN64899.1"/>
    <property type="molecule type" value="Genomic_DNA"/>
</dbReference>
<name>A0A645JQ94_9ZZZZ</name>
<accession>A0A645JQ94</accession>
<dbReference type="AlphaFoldDB" id="A0A645JQ94"/>
<comment type="caution">
    <text evidence="1">The sequence shown here is derived from an EMBL/GenBank/DDBJ whole genome shotgun (WGS) entry which is preliminary data.</text>
</comment>
<sequence length="128" mass="13799">MSEHIGSLPDSHPQLAAANAGALEKEIPVSLVRKIASRQINGVRDRDHRVFVTVAPGTTGGLGCGYIGVRQIQRSAIGFDSINNMYCWIATNAGPTQCNLRVDIGQHWHPADPQSRPVFQVALGRNAC</sequence>
<reference evidence="1" key="1">
    <citation type="submission" date="2019-08" db="EMBL/GenBank/DDBJ databases">
        <authorList>
            <person name="Kucharzyk K."/>
            <person name="Murdoch R.W."/>
            <person name="Higgins S."/>
            <person name="Loffler F."/>
        </authorList>
    </citation>
    <scope>NUCLEOTIDE SEQUENCE</scope>
</reference>
<protein>
    <submittedName>
        <fullName evidence="1">Uncharacterized protein</fullName>
    </submittedName>
</protein>
<proteinExistence type="predicted"/>
<gene>
    <name evidence="1" type="ORF">SDC9_212677</name>
</gene>
<evidence type="ECO:0000313" key="1">
    <source>
        <dbReference type="EMBL" id="MPN64899.1"/>
    </source>
</evidence>
<organism evidence="1">
    <name type="scientific">bioreactor metagenome</name>
    <dbReference type="NCBI Taxonomy" id="1076179"/>
    <lineage>
        <taxon>unclassified sequences</taxon>
        <taxon>metagenomes</taxon>
        <taxon>ecological metagenomes</taxon>
    </lineage>
</organism>